<feature type="region of interest" description="Disordered" evidence="1">
    <location>
        <begin position="158"/>
        <end position="183"/>
    </location>
</feature>
<reference evidence="2 3" key="1">
    <citation type="submission" date="2017-10" db="EMBL/GenBank/DDBJ databases">
        <title>Biodiversity and function of Thalassospira species in the particle-attached aromatic-hydrocarbon-degrading consortia from the surface seawater of the China South Sea.</title>
        <authorList>
            <person name="Dong C."/>
            <person name="Liu R."/>
            <person name="Shao Z."/>
        </authorList>
    </citation>
    <scope>NUCLEOTIDE SEQUENCE [LARGE SCALE GENOMIC DNA]</scope>
    <source>
        <strain evidence="2 3">CSC3H3</strain>
        <plasmid evidence="3">pcsc3h3</plasmid>
    </source>
</reference>
<geneLocation type="plasmid" evidence="3">
    <name>pcsc3h3</name>
</geneLocation>
<keyword evidence="3" id="KW-1185">Reference proteome</keyword>
<proteinExistence type="predicted"/>
<gene>
    <name evidence="2" type="ORF">CSC3H3_22430</name>
</gene>
<protein>
    <submittedName>
        <fullName evidence="2">Uncharacterized protein</fullName>
    </submittedName>
</protein>
<evidence type="ECO:0000256" key="1">
    <source>
        <dbReference type="SAM" id="MobiDB-lite"/>
    </source>
</evidence>
<organism evidence="2 3">
    <name type="scientific">Thalassospira marina</name>
    <dbReference type="NCBI Taxonomy" id="2048283"/>
    <lineage>
        <taxon>Bacteria</taxon>
        <taxon>Pseudomonadati</taxon>
        <taxon>Pseudomonadota</taxon>
        <taxon>Alphaproteobacteria</taxon>
        <taxon>Rhodospirillales</taxon>
        <taxon>Thalassospiraceae</taxon>
        <taxon>Thalassospira</taxon>
    </lineage>
</organism>
<accession>A0ABN5FKS4</accession>
<sequence length="183" mass="20143">MTAFQSVGGLSSGLVQNQKSAAGGIIASSSTGYADKTADNGHSDEVNKIRETGFMAYVKDIEEQKIKEMREKILQSMGLDEEKLAAMPADQRAALEKSISERIQQQLDVASMTNNSDDEDEKDGTKNLDRNMAQMSFDPQMYAALTMIQERDQQIAENKAELQGQQPEAEIDTSFGLSRRNGL</sequence>
<dbReference type="EMBL" id="CP024200">
    <property type="protein sequence ID" value="AUG55616.1"/>
    <property type="molecule type" value="Genomic_DNA"/>
</dbReference>
<evidence type="ECO:0000313" key="3">
    <source>
        <dbReference type="Proteomes" id="UP000233458"/>
    </source>
</evidence>
<keyword evidence="2" id="KW-0614">Plasmid</keyword>
<feature type="region of interest" description="Disordered" evidence="1">
    <location>
        <begin position="107"/>
        <end position="128"/>
    </location>
</feature>
<dbReference type="Proteomes" id="UP000233458">
    <property type="component" value="Plasmid pCSC3H3"/>
</dbReference>
<name>A0ABN5FKS4_9PROT</name>
<dbReference type="RefSeq" id="WP_101286618.1">
    <property type="nucleotide sequence ID" value="NZ_CP024200.1"/>
</dbReference>
<evidence type="ECO:0000313" key="2">
    <source>
        <dbReference type="EMBL" id="AUG55616.1"/>
    </source>
</evidence>